<comment type="subcellular location">
    <subcellularLocation>
        <location evidence="1">Membrane</location>
        <topology evidence="1">Multi-pass membrane protein</topology>
    </subcellularLocation>
</comment>
<evidence type="ECO:0000256" key="2">
    <source>
        <dbReference type="ARBA" id="ARBA00022692"/>
    </source>
</evidence>
<reference evidence="9" key="1">
    <citation type="submission" date="2012-12" db="EMBL/GenBank/DDBJ databases">
        <authorList>
            <person name="Hellsten U."/>
            <person name="Grimwood J."/>
            <person name="Chapman J.A."/>
            <person name="Shapiro H."/>
            <person name="Aerts A."/>
            <person name="Otillar R.P."/>
            <person name="Terry A.Y."/>
            <person name="Boore J.L."/>
            <person name="Simakov O."/>
            <person name="Marletaz F."/>
            <person name="Cho S.-J."/>
            <person name="Edsinger-Gonzales E."/>
            <person name="Havlak P."/>
            <person name="Kuo D.-H."/>
            <person name="Larsson T."/>
            <person name="Lv J."/>
            <person name="Arendt D."/>
            <person name="Savage R."/>
            <person name="Osoegawa K."/>
            <person name="de Jong P."/>
            <person name="Lindberg D.R."/>
            <person name="Seaver E.C."/>
            <person name="Weisblat D.A."/>
            <person name="Putnam N.H."/>
            <person name="Grigoriev I.V."/>
            <person name="Rokhsar D.S."/>
        </authorList>
    </citation>
    <scope>NUCLEOTIDE SEQUENCE</scope>
    <source>
        <strain evidence="9">I ESC-2004</strain>
    </source>
</reference>
<reference evidence="8" key="3">
    <citation type="submission" date="2015-06" db="UniProtKB">
        <authorList>
            <consortium name="EnsemblMetazoa"/>
        </authorList>
    </citation>
    <scope>IDENTIFICATION</scope>
</reference>
<feature type="transmembrane region" description="Helical" evidence="6">
    <location>
        <begin position="445"/>
        <end position="469"/>
    </location>
</feature>
<dbReference type="InterPro" id="IPR036259">
    <property type="entry name" value="MFS_trans_sf"/>
</dbReference>
<feature type="region of interest" description="Disordered" evidence="5">
    <location>
        <begin position="1"/>
        <end position="35"/>
    </location>
</feature>
<evidence type="ECO:0000256" key="6">
    <source>
        <dbReference type="SAM" id="Phobius"/>
    </source>
</evidence>
<feature type="transmembrane region" description="Helical" evidence="6">
    <location>
        <begin position="179"/>
        <end position="206"/>
    </location>
</feature>
<dbReference type="PANTHER" id="PTHR23507">
    <property type="entry name" value="ZGC:174356"/>
    <property type="match status" value="1"/>
</dbReference>
<name>R7TTY6_CAPTE</name>
<dbReference type="EMBL" id="KB308581">
    <property type="protein sequence ID" value="ELT97353.1"/>
    <property type="molecule type" value="Genomic_DNA"/>
</dbReference>
<dbReference type="EMBL" id="AMQN01010934">
    <property type="status" value="NOT_ANNOTATED_CDS"/>
    <property type="molecule type" value="Genomic_DNA"/>
</dbReference>
<gene>
    <name evidence="7" type="ORF">CAPTEDRAFT_185178</name>
</gene>
<feature type="transmembrane region" description="Helical" evidence="6">
    <location>
        <begin position="315"/>
        <end position="339"/>
    </location>
</feature>
<dbReference type="AlphaFoldDB" id="R7TTY6"/>
<evidence type="ECO:0000256" key="4">
    <source>
        <dbReference type="ARBA" id="ARBA00023136"/>
    </source>
</evidence>
<dbReference type="Proteomes" id="UP000014760">
    <property type="component" value="Unassembled WGS sequence"/>
</dbReference>
<evidence type="ECO:0000256" key="3">
    <source>
        <dbReference type="ARBA" id="ARBA00022989"/>
    </source>
</evidence>
<proteinExistence type="predicted"/>
<dbReference type="EMBL" id="AMQN01010935">
    <property type="status" value="NOT_ANNOTATED_CDS"/>
    <property type="molecule type" value="Genomic_DNA"/>
</dbReference>
<feature type="transmembrane region" description="Helical" evidence="6">
    <location>
        <begin position="245"/>
        <end position="269"/>
    </location>
</feature>
<dbReference type="Gene3D" id="1.20.1250.20">
    <property type="entry name" value="MFS general substrate transporter like domains"/>
    <property type="match status" value="1"/>
</dbReference>
<dbReference type="EMBL" id="AMQN01010932">
    <property type="status" value="NOT_ANNOTATED_CDS"/>
    <property type="molecule type" value="Genomic_DNA"/>
</dbReference>
<evidence type="ECO:0000313" key="7">
    <source>
        <dbReference type="EMBL" id="ELT97353.1"/>
    </source>
</evidence>
<feature type="transmembrane region" description="Helical" evidence="6">
    <location>
        <begin position="154"/>
        <end position="173"/>
    </location>
</feature>
<evidence type="ECO:0000313" key="9">
    <source>
        <dbReference type="Proteomes" id="UP000014760"/>
    </source>
</evidence>
<protein>
    <recommendedName>
        <fullName evidence="10">Major facilitator superfamily (MFS) profile domain-containing protein</fullName>
    </recommendedName>
</protein>
<organism evidence="7">
    <name type="scientific">Capitella teleta</name>
    <name type="common">Polychaete worm</name>
    <dbReference type="NCBI Taxonomy" id="283909"/>
    <lineage>
        <taxon>Eukaryota</taxon>
        <taxon>Metazoa</taxon>
        <taxon>Spiralia</taxon>
        <taxon>Lophotrochozoa</taxon>
        <taxon>Annelida</taxon>
        <taxon>Polychaeta</taxon>
        <taxon>Sedentaria</taxon>
        <taxon>Scolecida</taxon>
        <taxon>Capitellidae</taxon>
        <taxon>Capitella</taxon>
    </lineage>
</organism>
<keyword evidence="3 6" id="KW-1133">Transmembrane helix</keyword>
<feature type="transmembrane region" description="Helical" evidence="6">
    <location>
        <begin position="475"/>
        <end position="500"/>
    </location>
</feature>
<dbReference type="PANTHER" id="PTHR23507:SF1">
    <property type="entry name" value="FI18259P1-RELATED"/>
    <property type="match status" value="1"/>
</dbReference>
<evidence type="ECO:0000313" key="8">
    <source>
        <dbReference type="EnsemblMetazoa" id="CapteP185178"/>
    </source>
</evidence>
<feature type="transmembrane region" description="Helical" evidence="6">
    <location>
        <begin position="60"/>
        <end position="84"/>
    </location>
</feature>
<keyword evidence="2 6" id="KW-0812">Transmembrane</keyword>
<accession>R7TTY6</accession>
<dbReference type="GO" id="GO:0022857">
    <property type="term" value="F:transmembrane transporter activity"/>
    <property type="evidence" value="ECO:0007669"/>
    <property type="project" value="InterPro"/>
</dbReference>
<dbReference type="GO" id="GO:0016020">
    <property type="term" value="C:membrane"/>
    <property type="evidence" value="ECO:0007669"/>
    <property type="project" value="UniProtKB-SubCell"/>
</dbReference>
<keyword evidence="4 6" id="KW-0472">Membrane</keyword>
<dbReference type="HOGENOM" id="CLU_360667_0_0_1"/>
<dbReference type="InterPro" id="IPR011701">
    <property type="entry name" value="MFS"/>
</dbReference>
<sequence>MSAEHPSTVLTESQHLLQSRTPTTNVAEAEQSATSEEESKRDLLCRVCFHECRRPHLIEAVLLCINVSYGAFSILNVQFLYHWLIKGAVRLEELPDDDHLSLCTSNSSQVRDELVKIQAYTGLWESLFVLVRLAPPILLTNSIIAYTQKVGRKFALLLATIGGSFAMAMYLMGNYYGLWLGYLVGALLIFGLSGGFYVPLACSFVYTMDHVPEEKRVFRYAIMNGISFLGQAVSTFTIGTVIESFGFSGAFTTVFLPFIFAVMYIICLLPESLAESLRIPQHETLPVFYLPRVVDMILRGARAVNRQREVSNSKVILRCLLVIALLDVCFFQCATEAIILRMLGPSLCLSASTISFACSVRVISGVVGPLLGARLFYRYRPESLGGIVSCMSGCIGFFIFGFTNSGAIVLLAFFIQSISNLNSDVYRSMMVKLVEPDERAVVHRLLSTTSSLGGLAGRVLTLMLFSAFVLLNDGVIFILFGLMYFAGAVIYRSCLMFRFVNVNVKDKKRNKNCIMHKRNDPAGSPVFSADCPSAEVVPLYTAVTIRCKVTSPSELTNSYFYWHHYVVIHLKDYEVTEEHEFKVIENNSSKITLLPVDKNEVIHSGSENTTSWAREGRYTGMVFPQANNSAILELKIEHMTNQMYRRHFFAVDNEFGTAEYVIELKRVASILTSRGLVRMCKSPRMFLIGSHRVTSDRDYDVTEGSDIIITCDTGGISIKYLLRKWRYTCGYADEPLDTYDVIVLKVTKGPSTRIDNKTRFLSCSLCGDLGHNLITV</sequence>
<evidence type="ECO:0000256" key="5">
    <source>
        <dbReference type="SAM" id="MobiDB-lite"/>
    </source>
</evidence>
<feature type="compositionally biased region" description="Polar residues" evidence="5">
    <location>
        <begin position="8"/>
        <end position="26"/>
    </location>
</feature>
<evidence type="ECO:0000256" key="1">
    <source>
        <dbReference type="ARBA" id="ARBA00004141"/>
    </source>
</evidence>
<feature type="transmembrane region" description="Helical" evidence="6">
    <location>
        <begin position="218"/>
        <end position="239"/>
    </location>
</feature>
<dbReference type="Pfam" id="PF07690">
    <property type="entry name" value="MFS_1"/>
    <property type="match status" value="1"/>
</dbReference>
<reference evidence="7 9" key="2">
    <citation type="journal article" date="2013" name="Nature">
        <title>Insights into bilaterian evolution from three spiralian genomes.</title>
        <authorList>
            <person name="Simakov O."/>
            <person name="Marletaz F."/>
            <person name="Cho S.J."/>
            <person name="Edsinger-Gonzales E."/>
            <person name="Havlak P."/>
            <person name="Hellsten U."/>
            <person name="Kuo D.H."/>
            <person name="Larsson T."/>
            <person name="Lv J."/>
            <person name="Arendt D."/>
            <person name="Savage R."/>
            <person name="Osoegawa K."/>
            <person name="de Jong P."/>
            <person name="Grimwood J."/>
            <person name="Chapman J.A."/>
            <person name="Shapiro H."/>
            <person name="Aerts A."/>
            <person name="Otillar R.P."/>
            <person name="Terry A.Y."/>
            <person name="Boore J.L."/>
            <person name="Grigoriev I.V."/>
            <person name="Lindberg D.R."/>
            <person name="Seaver E.C."/>
            <person name="Weisblat D.A."/>
            <person name="Putnam N.H."/>
            <person name="Rokhsar D.S."/>
        </authorList>
    </citation>
    <scope>NUCLEOTIDE SEQUENCE</scope>
    <source>
        <strain evidence="7 9">I ESC-2004</strain>
    </source>
</reference>
<dbReference type="EnsemblMetazoa" id="CapteT185178">
    <property type="protein sequence ID" value="CapteP185178"/>
    <property type="gene ID" value="CapteG185178"/>
</dbReference>
<dbReference type="OrthoDB" id="419734at2759"/>
<evidence type="ECO:0008006" key="10">
    <source>
        <dbReference type="Google" id="ProtNLM"/>
    </source>
</evidence>
<dbReference type="SUPFAM" id="SSF103473">
    <property type="entry name" value="MFS general substrate transporter"/>
    <property type="match status" value="1"/>
</dbReference>
<feature type="transmembrane region" description="Helical" evidence="6">
    <location>
        <begin position="351"/>
        <end position="372"/>
    </location>
</feature>
<dbReference type="EMBL" id="AMQN01010933">
    <property type="status" value="NOT_ANNOTATED_CDS"/>
    <property type="molecule type" value="Genomic_DNA"/>
</dbReference>
<keyword evidence="9" id="KW-1185">Reference proteome</keyword>